<gene>
    <name evidence="1" type="ORF">Bca52824_060190</name>
</gene>
<keyword evidence="2" id="KW-1185">Reference proteome</keyword>
<evidence type="ECO:0000313" key="2">
    <source>
        <dbReference type="Proteomes" id="UP000886595"/>
    </source>
</evidence>
<protein>
    <submittedName>
        <fullName evidence="1">Uncharacterized protein</fullName>
    </submittedName>
</protein>
<sequence>MRGFILGSNFLTVVDEISPRRLILSGLRVLKMVRGKECRSVGVACWPVDPMFGLPEAFESGWGRVGLGTRVPSSVRICEAAVSSVFWISRVSCFGPLALAHLDFGVARSLVCWTIV</sequence>
<name>A0A8X7UFD6_BRACI</name>
<proteinExistence type="predicted"/>
<organism evidence="1 2">
    <name type="scientific">Brassica carinata</name>
    <name type="common">Ethiopian mustard</name>
    <name type="synonym">Abyssinian cabbage</name>
    <dbReference type="NCBI Taxonomy" id="52824"/>
    <lineage>
        <taxon>Eukaryota</taxon>
        <taxon>Viridiplantae</taxon>
        <taxon>Streptophyta</taxon>
        <taxon>Embryophyta</taxon>
        <taxon>Tracheophyta</taxon>
        <taxon>Spermatophyta</taxon>
        <taxon>Magnoliopsida</taxon>
        <taxon>eudicotyledons</taxon>
        <taxon>Gunneridae</taxon>
        <taxon>Pentapetalae</taxon>
        <taxon>rosids</taxon>
        <taxon>malvids</taxon>
        <taxon>Brassicales</taxon>
        <taxon>Brassicaceae</taxon>
        <taxon>Brassiceae</taxon>
        <taxon>Brassica</taxon>
    </lineage>
</organism>
<comment type="caution">
    <text evidence="1">The sequence shown here is derived from an EMBL/GenBank/DDBJ whole genome shotgun (WGS) entry which is preliminary data.</text>
</comment>
<accession>A0A8X7UFD6</accession>
<dbReference type="EMBL" id="JAAMPC010000012">
    <property type="protein sequence ID" value="KAG2277635.1"/>
    <property type="molecule type" value="Genomic_DNA"/>
</dbReference>
<evidence type="ECO:0000313" key="1">
    <source>
        <dbReference type="EMBL" id="KAG2277635.1"/>
    </source>
</evidence>
<dbReference type="AlphaFoldDB" id="A0A8X7UFD6"/>
<dbReference type="Proteomes" id="UP000886595">
    <property type="component" value="Unassembled WGS sequence"/>
</dbReference>
<reference evidence="1 2" key="1">
    <citation type="submission" date="2020-02" db="EMBL/GenBank/DDBJ databases">
        <authorList>
            <person name="Ma Q."/>
            <person name="Huang Y."/>
            <person name="Song X."/>
            <person name="Pei D."/>
        </authorList>
    </citation>
    <scope>NUCLEOTIDE SEQUENCE [LARGE SCALE GENOMIC DNA]</scope>
    <source>
        <strain evidence="1">Sxm20200214</strain>
        <tissue evidence="1">Leaf</tissue>
    </source>
</reference>